<feature type="domain" description="Halobacterial output" evidence="1">
    <location>
        <begin position="11"/>
        <end position="75"/>
    </location>
</feature>
<evidence type="ECO:0000259" key="1">
    <source>
        <dbReference type="Pfam" id="PF18545"/>
    </source>
</evidence>
<dbReference type="OrthoDB" id="271604at2157"/>
<organism evidence="2 3">
    <name type="scientific">Halobacterium jilantaiense</name>
    <dbReference type="NCBI Taxonomy" id="355548"/>
    <lineage>
        <taxon>Archaea</taxon>
        <taxon>Methanobacteriati</taxon>
        <taxon>Methanobacteriota</taxon>
        <taxon>Stenosarchaea group</taxon>
        <taxon>Halobacteria</taxon>
        <taxon>Halobacteriales</taxon>
        <taxon>Halobacteriaceae</taxon>
        <taxon>Halobacterium</taxon>
    </lineage>
</organism>
<dbReference type="EMBL" id="FOJA01000001">
    <property type="protein sequence ID" value="SEW18378.1"/>
    <property type="molecule type" value="Genomic_DNA"/>
</dbReference>
<dbReference type="Proteomes" id="UP000198518">
    <property type="component" value="Unassembled WGS sequence"/>
</dbReference>
<dbReference type="Pfam" id="PF18545">
    <property type="entry name" value="HalOD1"/>
    <property type="match status" value="1"/>
</dbReference>
<accession>A0A1I0PV74</accession>
<reference evidence="2 3" key="1">
    <citation type="submission" date="2016-10" db="EMBL/GenBank/DDBJ databases">
        <authorList>
            <person name="de Groot N.N."/>
        </authorList>
    </citation>
    <scope>NUCLEOTIDE SEQUENCE [LARGE SCALE GENOMIC DNA]</scope>
    <source>
        <strain evidence="2 3">CGMCC 1.5337</strain>
    </source>
</reference>
<gene>
    <name evidence="2" type="ORF">SAMN04487945_1995</name>
</gene>
<proteinExistence type="predicted"/>
<name>A0A1I0PV74_9EURY</name>
<keyword evidence="3" id="KW-1185">Reference proteome</keyword>
<protein>
    <recommendedName>
        <fullName evidence="1">Halobacterial output domain-containing protein</fullName>
    </recommendedName>
</protein>
<dbReference type="RefSeq" id="WP_089669245.1">
    <property type="nucleotide sequence ID" value="NZ_FOJA01000001.1"/>
</dbReference>
<dbReference type="STRING" id="355548.SAMN04487945_1995"/>
<evidence type="ECO:0000313" key="2">
    <source>
        <dbReference type="EMBL" id="SEW18378.1"/>
    </source>
</evidence>
<dbReference type="InterPro" id="IPR040624">
    <property type="entry name" value="HalOD1"/>
</dbReference>
<evidence type="ECO:0000313" key="3">
    <source>
        <dbReference type="Proteomes" id="UP000198518"/>
    </source>
</evidence>
<dbReference type="AlphaFoldDB" id="A0A1I0PV74"/>
<sequence length="88" mass="9233">MSEASTEHHVPSLRVIHALADATDTEPHEVDPPLYESVDGDALDALVASATDLEISFDHGDHTVVVRGDGTVSVDGASDARVPEVTDT</sequence>